<gene>
    <name evidence="2" type="ORF">JYU34_016961</name>
</gene>
<protein>
    <recommendedName>
        <fullName evidence="4">Transmembrane protein</fullName>
    </recommendedName>
</protein>
<dbReference type="EMBL" id="JAHIBW010000022">
    <property type="protein sequence ID" value="KAG7299934.1"/>
    <property type="molecule type" value="Genomic_DNA"/>
</dbReference>
<keyword evidence="1" id="KW-0812">Transmembrane</keyword>
<evidence type="ECO:0008006" key="4">
    <source>
        <dbReference type="Google" id="ProtNLM"/>
    </source>
</evidence>
<keyword evidence="1" id="KW-1133">Transmembrane helix</keyword>
<evidence type="ECO:0000256" key="1">
    <source>
        <dbReference type="SAM" id="Phobius"/>
    </source>
</evidence>
<feature type="transmembrane region" description="Helical" evidence="1">
    <location>
        <begin position="20"/>
        <end position="40"/>
    </location>
</feature>
<reference evidence="2 3" key="1">
    <citation type="submission" date="2021-06" db="EMBL/GenBank/DDBJ databases">
        <title>A haploid diamondback moth (Plutella xylostella L.) genome assembly resolves 31 chromosomes and identifies a diamide resistance mutation.</title>
        <authorList>
            <person name="Ward C.M."/>
            <person name="Perry K.D."/>
            <person name="Baker G."/>
            <person name="Powis K."/>
            <person name="Heckel D.G."/>
            <person name="Baxter S.W."/>
        </authorList>
    </citation>
    <scope>NUCLEOTIDE SEQUENCE [LARGE SCALE GENOMIC DNA]</scope>
    <source>
        <strain evidence="2 3">LV</strain>
        <tissue evidence="2">Single pupa</tissue>
    </source>
</reference>
<comment type="caution">
    <text evidence="2">The sequence shown here is derived from an EMBL/GenBank/DDBJ whole genome shotgun (WGS) entry which is preliminary data.</text>
</comment>
<keyword evidence="1" id="KW-0472">Membrane</keyword>
<organism evidence="2 3">
    <name type="scientific">Plutella xylostella</name>
    <name type="common">Diamondback moth</name>
    <name type="synonym">Plutella maculipennis</name>
    <dbReference type="NCBI Taxonomy" id="51655"/>
    <lineage>
        <taxon>Eukaryota</taxon>
        <taxon>Metazoa</taxon>
        <taxon>Ecdysozoa</taxon>
        <taxon>Arthropoda</taxon>
        <taxon>Hexapoda</taxon>
        <taxon>Insecta</taxon>
        <taxon>Pterygota</taxon>
        <taxon>Neoptera</taxon>
        <taxon>Endopterygota</taxon>
        <taxon>Lepidoptera</taxon>
        <taxon>Glossata</taxon>
        <taxon>Ditrysia</taxon>
        <taxon>Yponomeutoidea</taxon>
        <taxon>Plutellidae</taxon>
        <taxon>Plutella</taxon>
    </lineage>
</organism>
<dbReference type="Proteomes" id="UP000823941">
    <property type="component" value="Chromosome 22"/>
</dbReference>
<feature type="transmembrane region" description="Helical" evidence="1">
    <location>
        <begin position="81"/>
        <end position="104"/>
    </location>
</feature>
<evidence type="ECO:0000313" key="2">
    <source>
        <dbReference type="EMBL" id="KAG7299934.1"/>
    </source>
</evidence>
<sequence>MDRKEKVCHPWHEMKSVCACIAFIVARTLMTIIVMTEHLLRLITQFFYNIITCALQTISILPLCLAFLITSGIRCAVCSNTACMTQYATCFVSFFTIGFLYFVYEVYVAPELVEEEIIVATTTDDYQTTLMGGRGQGGRGQGGPMNRRRWWRPGFFT</sequence>
<accession>A0ABQ7Q476</accession>
<feature type="transmembrane region" description="Helical" evidence="1">
    <location>
        <begin position="46"/>
        <end position="69"/>
    </location>
</feature>
<name>A0ABQ7Q476_PLUXY</name>
<evidence type="ECO:0000313" key="3">
    <source>
        <dbReference type="Proteomes" id="UP000823941"/>
    </source>
</evidence>
<keyword evidence="3" id="KW-1185">Reference proteome</keyword>
<proteinExistence type="predicted"/>